<gene>
    <name evidence="2" type="ORF">MSAN_01455300</name>
</gene>
<evidence type="ECO:0000256" key="1">
    <source>
        <dbReference type="SAM" id="Phobius"/>
    </source>
</evidence>
<keyword evidence="1" id="KW-0472">Membrane</keyword>
<dbReference type="OrthoDB" id="6431331at2759"/>
<keyword evidence="3" id="KW-1185">Reference proteome</keyword>
<dbReference type="AlphaFoldDB" id="A0A8H6YBJ5"/>
<proteinExistence type="predicted"/>
<dbReference type="Proteomes" id="UP000623467">
    <property type="component" value="Unassembled WGS sequence"/>
</dbReference>
<dbReference type="PANTHER" id="PTHR37471">
    <property type="entry name" value="UNNAMED PRODUCT"/>
    <property type="match status" value="1"/>
</dbReference>
<comment type="caution">
    <text evidence="2">The sequence shown here is derived from an EMBL/GenBank/DDBJ whole genome shotgun (WGS) entry which is preliminary data.</text>
</comment>
<feature type="transmembrane region" description="Helical" evidence="1">
    <location>
        <begin position="233"/>
        <end position="250"/>
    </location>
</feature>
<feature type="transmembrane region" description="Helical" evidence="1">
    <location>
        <begin position="53"/>
        <end position="73"/>
    </location>
</feature>
<evidence type="ECO:0000313" key="3">
    <source>
        <dbReference type="Proteomes" id="UP000623467"/>
    </source>
</evidence>
<protein>
    <recommendedName>
        <fullName evidence="4">Alpha/beta-hydrolase</fullName>
    </recommendedName>
</protein>
<keyword evidence="1" id="KW-0812">Transmembrane</keyword>
<name>A0A8H6YBJ5_9AGAR</name>
<reference evidence="2" key="1">
    <citation type="submission" date="2020-05" db="EMBL/GenBank/DDBJ databases">
        <title>Mycena genomes resolve the evolution of fungal bioluminescence.</title>
        <authorList>
            <person name="Tsai I.J."/>
        </authorList>
    </citation>
    <scope>NUCLEOTIDE SEQUENCE</scope>
    <source>
        <strain evidence="2">160909Yilan</strain>
    </source>
</reference>
<feature type="transmembrane region" description="Helical" evidence="1">
    <location>
        <begin position="20"/>
        <end position="41"/>
    </location>
</feature>
<dbReference type="SUPFAM" id="SSF53474">
    <property type="entry name" value="alpha/beta-Hydrolases"/>
    <property type="match status" value="1"/>
</dbReference>
<dbReference type="InterPro" id="IPR029058">
    <property type="entry name" value="AB_hydrolase_fold"/>
</dbReference>
<sequence length="529" mass="60980">MGLDISEAPDRPRRRDLSFFFVALFVVAPLRLVAPLSWFFVVSSLYTGAIWSFTWRGYILFAFTLCELFFSLYHQHLVTLVSVPWKHNIGNIAQLQLAFTRILKSGLAVLPEEGYDEEFLDFDRPGSPAETITQLEPTDPRGIEFRNVLRTWFGRVPWSSIRRVQVKQWVYWSIFNKELPEEHNMSPSHRAILDETLELLEKRLGTRVPDGSNPAASPMRMTIDKVYIHNRPFFYYLFIAGVNWYLRTWYAKHWNLRHGNYKGLEYLVYVPDSWDAVDGPRPTVFLHGLGLGLLQYFPVTRNLRLQFSDRPLLIPLQPHISQDIFHPHFLDPICRQDLADRLAGLVHELGWVELPSKDCVDLSQEDALGPGVTMVSHSNGSYLHAWCLKQHPEIITRSCFVDPVTFCSWEGDACYNFLYRLPTTGYELVVSYFVGCELGVANLLRRHFDWSSNALWYEEIPNARNSSRALFLLGGRDDIINAERVKKYLTSHGVRKGIWLDPNGLHGDALKPGGAGLARVLEWIREDII</sequence>
<organism evidence="2 3">
    <name type="scientific">Mycena sanguinolenta</name>
    <dbReference type="NCBI Taxonomy" id="230812"/>
    <lineage>
        <taxon>Eukaryota</taxon>
        <taxon>Fungi</taxon>
        <taxon>Dikarya</taxon>
        <taxon>Basidiomycota</taxon>
        <taxon>Agaricomycotina</taxon>
        <taxon>Agaricomycetes</taxon>
        <taxon>Agaricomycetidae</taxon>
        <taxon>Agaricales</taxon>
        <taxon>Marasmiineae</taxon>
        <taxon>Mycenaceae</taxon>
        <taxon>Mycena</taxon>
    </lineage>
</organism>
<dbReference type="Gene3D" id="3.40.50.1820">
    <property type="entry name" value="alpha/beta hydrolase"/>
    <property type="match status" value="1"/>
</dbReference>
<dbReference type="EMBL" id="JACAZH010000011">
    <property type="protein sequence ID" value="KAF7355386.1"/>
    <property type="molecule type" value="Genomic_DNA"/>
</dbReference>
<evidence type="ECO:0000313" key="2">
    <source>
        <dbReference type="EMBL" id="KAF7355386.1"/>
    </source>
</evidence>
<evidence type="ECO:0008006" key="4">
    <source>
        <dbReference type="Google" id="ProtNLM"/>
    </source>
</evidence>
<keyword evidence="1" id="KW-1133">Transmembrane helix</keyword>
<accession>A0A8H6YBJ5</accession>
<dbReference type="PANTHER" id="PTHR37471:SF1">
    <property type="entry name" value="AB HYDROLASE-1 DOMAIN-CONTAINING PROTEIN"/>
    <property type="match status" value="1"/>
</dbReference>